<dbReference type="InParanoid" id="A0A1V8SDY3"/>
<dbReference type="Proteomes" id="UP000192596">
    <property type="component" value="Unassembled WGS sequence"/>
</dbReference>
<evidence type="ECO:0000313" key="2">
    <source>
        <dbReference type="Proteomes" id="UP000192596"/>
    </source>
</evidence>
<sequence length="362" mass="40271">MKSSIKTHQLQGSPSDNATVQSVLQHLRDPRYFRTALPLYRRLQFGRFLEGSHLLTNRELENDEPISADDTSEPWLYAFVDRSCRPETEVWLFGSWETPSTRTDNVHVNGTFGSRDIHNEEAILSLLHSLLLVLKALGLPPSIHEAPADAPNSTDNTVDSAGLSKADYAAHASSPNIMLWGSIHARTIPYLKTLDVLSGESSTTVVPNHMFIFDVLSMTTPLDLPPSVRWGKLKKEHFALVRSRTQIPRQDRTLGALPNLGLFPTQGTETEKSSPVAWAFVGLNASLTTLHVEPAYRRMGLAQKLTTKLFREEMDLFFADGMEKLAQGYVIVGNEASKGMCVSLGGKAEWTVYWVRVDLGKV</sequence>
<dbReference type="SUPFAM" id="SSF55729">
    <property type="entry name" value="Acyl-CoA N-acyltransferases (Nat)"/>
    <property type="match status" value="1"/>
</dbReference>
<dbReference type="PANTHER" id="PTHR20958:SF6">
    <property type="entry name" value="GLYCINE N-ACYLTRANSFERASE-LIKE PROTEIN"/>
    <property type="match status" value="1"/>
</dbReference>
<dbReference type="PANTHER" id="PTHR20958">
    <property type="entry name" value="GLYCINE N-ACYLTRANSFERASE-LIKE PROTEIN"/>
    <property type="match status" value="1"/>
</dbReference>
<accession>A0A1V8SDY3</accession>
<dbReference type="OrthoDB" id="61870at2759"/>
<keyword evidence="2" id="KW-1185">Reference proteome</keyword>
<proteinExistence type="predicted"/>
<organism evidence="1 2">
    <name type="scientific">Cryoendolithus antarcticus</name>
    <dbReference type="NCBI Taxonomy" id="1507870"/>
    <lineage>
        <taxon>Eukaryota</taxon>
        <taxon>Fungi</taxon>
        <taxon>Dikarya</taxon>
        <taxon>Ascomycota</taxon>
        <taxon>Pezizomycotina</taxon>
        <taxon>Dothideomycetes</taxon>
        <taxon>Dothideomycetidae</taxon>
        <taxon>Cladosporiales</taxon>
        <taxon>Cladosporiaceae</taxon>
        <taxon>Cryoendolithus</taxon>
    </lineage>
</organism>
<dbReference type="Gene3D" id="3.40.630.30">
    <property type="match status" value="1"/>
</dbReference>
<comment type="caution">
    <text evidence="1">The sequence shown here is derived from an EMBL/GenBank/DDBJ whole genome shotgun (WGS) entry which is preliminary data.</text>
</comment>
<name>A0A1V8SDY3_9PEZI</name>
<evidence type="ECO:0008006" key="3">
    <source>
        <dbReference type="Google" id="ProtNLM"/>
    </source>
</evidence>
<evidence type="ECO:0000313" key="1">
    <source>
        <dbReference type="EMBL" id="OQN97237.1"/>
    </source>
</evidence>
<reference evidence="2" key="1">
    <citation type="submission" date="2017-03" db="EMBL/GenBank/DDBJ databases">
        <title>Genomes of endolithic fungi from Antarctica.</title>
        <authorList>
            <person name="Coleine C."/>
            <person name="Masonjones S."/>
            <person name="Stajich J.E."/>
        </authorList>
    </citation>
    <scope>NUCLEOTIDE SEQUENCE [LARGE SCALE GENOMIC DNA]</scope>
    <source>
        <strain evidence="2">CCFEE 5527</strain>
    </source>
</reference>
<dbReference type="InterPro" id="IPR016181">
    <property type="entry name" value="Acyl_CoA_acyltransferase"/>
</dbReference>
<dbReference type="AlphaFoldDB" id="A0A1V8SDY3"/>
<gene>
    <name evidence="1" type="ORF">B0A48_16779</name>
</gene>
<protein>
    <recommendedName>
        <fullName evidence="3">FR47-like domain-containing protein</fullName>
    </recommendedName>
</protein>
<dbReference type="InterPro" id="IPR053225">
    <property type="entry name" value="Acyl-CoA_N-acyltransferase"/>
</dbReference>
<dbReference type="EMBL" id="NAJO01000056">
    <property type="protein sequence ID" value="OQN97237.1"/>
    <property type="molecule type" value="Genomic_DNA"/>
</dbReference>